<dbReference type="AlphaFoldDB" id="A0A2A7MPB8"/>
<gene>
    <name evidence="2" type="ORF">CQY20_30290</name>
    <name evidence="1" type="ORF">MAGR_04600</name>
</gene>
<protein>
    <recommendedName>
        <fullName evidence="5">SalK</fullName>
    </recommendedName>
</protein>
<evidence type="ECO:0000313" key="3">
    <source>
        <dbReference type="Proteomes" id="UP000220914"/>
    </source>
</evidence>
<proteinExistence type="predicted"/>
<dbReference type="RefSeq" id="WP_097944490.1">
    <property type="nucleotide sequence ID" value="NZ_BLKS01000001.1"/>
</dbReference>
<dbReference type="OrthoDB" id="157052at2"/>
<evidence type="ECO:0008006" key="5">
    <source>
        <dbReference type="Google" id="ProtNLM"/>
    </source>
</evidence>
<comment type="caution">
    <text evidence="2">The sequence shown here is derived from an EMBL/GenBank/DDBJ whole genome shotgun (WGS) entry which is preliminary data.</text>
</comment>
<evidence type="ECO:0000313" key="1">
    <source>
        <dbReference type="EMBL" id="GFG49019.1"/>
    </source>
</evidence>
<keyword evidence="3" id="KW-1185">Reference proteome</keyword>
<evidence type="ECO:0000313" key="4">
    <source>
        <dbReference type="Proteomes" id="UP000465302"/>
    </source>
</evidence>
<accession>A0A2A7MPB8</accession>
<dbReference type="EMBL" id="PDCP01000106">
    <property type="protein sequence ID" value="PEG33536.1"/>
    <property type="molecule type" value="Genomic_DNA"/>
</dbReference>
<dbReference type="Proteomes" id="UP000220914">
    <property type="component" value="Unassembled WGS sequence"/>
</dbReference>
<dbReference type="InterPro" id="IPR054058">
    <property type="entry name" value="HTH_67"/>
</dbReference>
<evidence type="ECO:0000313" key="2">
    <source>
        <dbReference type="EMBL" id="PEG33536.1"/>
    </source>
</evidence>
<dbReference type="NCBIfam" id="NF047719">
    <property type="entry name" value="SCO6745_fam_HTH"/>
    <property type="match status" value="1"/>
</dbReference>
<dbReference type="EMBL" id="BLKS01000001">
    <property type="protein sequence ID" value="GFG49019.1"/>
    <property type="molecule type" value="Genomic_DNA"/>
</dbReference>
<sequence>MDAFSAGQLSRALDKLHSTVYFAPEAKEKFTQLGLTDQRMQYFASRAAPMGAVTANVVAATFYNFNPDLVARAIPAAWEIASPAEVTRVRYEVVDAVVSRILGEERIRSGDFAHAVAVVRRTAEAIPNADGRPLYAGHAELDWPDTPYAQLWHAITLLREYRGDGHVAALVTHGLSGIEALVTHVATGTGFTPEFGRLLRGWSEQQWDETVDALRSRGLLDAKRDLTEAGNALRVKVEDLTDELAYAPWRTLSDDEVSELVSLGETIRDCVAAAGAIPRNAFGPRYGQHR</sequence>
<reference evidence="2 3" key="1">
    <citation type="submission" date="2017-10" db="EMBL/GenBank/DDBJ databases">
        <title>The new phylogeny of genus Mycobacterium.</title>
        <authorList>
            <person name="Tortoli E."/>
            <person name="Trovato A."/>
            <person name="Cirillo D.M."/>
        </authorList>
    </citation>
    <scope>NUCLEOTIDE SEQUENCE [LARGE SCALE GENOMIC DNA]</scope>
    <source>
        <strain evidence="2 3">CCUG37673</strain>
    </source>
</reference>
<reference evidence="1" key="3">
    <citation type="submission" date="2020-02" db="EMBL/GenBank/DDBJ databases">
        <authorList>
            <person name="Matsumoto Y."/>
            <person name="Motooka D."/>
            <person name="Nakamura S."/>
        </authorList>
    </citation>
    <scope>NUCLEOTIDE SEQUENCE</scope>
    <source>
        <strain evidence="1">JCM 6377</strain>
    </source>
</reference>
<dbReference type="Proteomes" id="UP000465302">
    <property type="component" value="Unassembled WGS sequence"/>
</dbReference>
<dbReference type="Pfam" id="PF21863">
    <property type="entry name" value="HTH_67"/>
    <property type="match status" value="1"/>
</dbReference>
<name>A0A2A7MPB8_MYCAG</name>
<reference evidence="1 4" key="2">
    <citation type="journal article" date="2019" name="Emerg. Microbes Infect.">
        <title>Comprehensive subspecies identification of 175 nontuberculous mycobacteria species based on 7547 genomic profiles.</title>
        <authorList>
            <person name="Matsumoto Y."/>
            <person name="Kinjo T."/>
            <person name="Motooka D."/>
            <person name="Nabeya D."/>
            <person name="Jung N."/>
            <person name="Uechi K."/>
            <person name="Horii T."/>
            <person name="Iida T."/>
            <person name="Fujita J."/>
            <person name="Nakamura S."/>
        </authorList>
    </citation>
    <scope>NUCLEOTIDE SEQUENCE [LARGE SCALE GENOMIC DNA]</scope>
    <source>
        <strain evidence="1 4">JCM 6377</strain>
    </source>
</reference>
<organism evidence="2 3">
    <name type="scientific">Mycolicibacterium agri</name>
    <name type="common">Mycobacterium agri</name>
    <dbReference type="NCBI Taxonomy" id="36811"/>
    <lineage>
        <taxon>Bacteria</taxon>
        <taxon>Bacillati</taxon>
        <taxon>Actinomycetota</taxon>
        <taxon>Actinomycetes</taxon>
        <taxon>Mycobacteriales</taxon>
        <taxon>Mycobacteriaceae</taxon>
        <taxon>Mycolicibacterium</taxon>
    </lineage>
</organism>